<dbReference type="InterPro" id="IPR011701">
    <property type="entry name" value="MFS"/>
</dbReference>
<name>A0A9N9Q9B7_9HELO</name>
<dbReference type="GO" id="GO:0005886">
    <property type="term" value="C:plasma membrane"/>
    <property type="evidence" value="ECO:0007669"/>
    <property type="project" value="TreeGrafter"/>
</dbReference>
<dbReference type="Pfam" id="PF07690">
    <property type="entry name" value="MFS_1"/>
    <property type="match status" value="1"/>
</dbReference>
<evidence type="ECO:0000313" key="8">
    <source>
        <dbReference type="Proteomes" id="UP000701801"/>
    </source>
</evidence>
<protein>
    <recommendedName>
        <fullName evidence="6">Major facilitator superfamily (MFS) profile domain-containing protein</fullName>
    </recommendedName>
</protein>
<dbReference type="GO" id="GO:0016747">
    <property type="term" value="F:acyltransferase activity, transferring groups other than amino-acyl groups"/>
    <property type="evidence" value="ECO:0007669"/>
    <property type="project" value="InterPro"/>
</dbReference>
<feature type="transmembrane region" description="Helical" evidence="5">
    <location>
        <begin position="257"/>
        <end position="280"/>
    </location>
</feature>
<feature type="transmembrane region" description="Helical" evidence="5">
    <location>
        <begin position="390"/>
        <end position="408"/>
    </location>
</feature>
<keyword evidence="3 5" id="KW-1133">Transmembrane helix</keyword>
<evidence type="ECO:0000256" key="3">
    <source>
        <dbReference type="ARBA" id="ARBA00022989"/>
    </source>
</evidence>
<evidence type="ECO:0000256" key="1">
    <source>
        <dbReference type="ARBA" id="ARBA00004141"/>
    </source>
</evidence>
<feature type="transmembrane region" description="Helical" evidence="5">
    <location>
        <begin position="503"/>
        <end position="521"/>
    </location>
</feature>
<dbReference type="AlphaFoldDB" id="A0A9N9Q9B7"/>
<dbReference type="PROSITE" id="PS50850">
    <property type="entry name" value="MFS"/>
    <property type="match status" value="1"/>
</dbReference>
<dbReference type="PANTHER" id="PTHR23502:SF151">
    <property type="entry name" value="MAJOR FACILITATOR SUPERFAMILY (MFS) PROFILE DOMAIN-CONTAINING PROTEIN"/>
    <property type="match status" value="1"/>
</dbReference>
<feature type="transmembrane region" description="Helical" evidence="5">
    <location>
        <begin position="414"/>
        <end position="434"/>
    </location>
</feature>
<dbReference type="OrthoDB" id="3535276at2759"/>
<evidence type="ECO:0000259" key="6">
    <source>
        <dbReference type="PROSITE" id="PS50850"/>
    </source>
</evidence>
<dbReference type="Pfam" id="PF00583">
    <property type="entry name" value="Acetyltransf_1"/>
    <property type="match status" value="1"/>
</dbReference>
<dbReference type="EMBL" id="CAJVRM010000340">
    <property type="protein sequence ID" value="CAG8979889.1"/>
    <property type="molecule type" value="Genomic_DNA"/>
</dbReference>
<reference evidence="7" key="1">
    <citation type="submission" date="2021-07" db="EMBL/GenBank/DDBJ databases">
        <authorList>
            <person name="Durling M."/>
        </authorList>
    </citation>
    <scope>NUCLEOTIDE SEQUENCE</scope>
</reference>
<keyword evidence="2 5" id="KW-0812">Transmembrane</keyword>
<dbReference type="InterPro" id="IPR020846">
    <property type="entry name" value="MFS_dom"/>
</dbReference>
<evidence type="ECO:0000256" key="2">
    <source>
        <dbReference type="ARBA" id="ARBA00022692"/>
    </source>
</evidence>
<evidence type="ECO:0000313" key="7">
    <source>
        <dbReference type="EMBL" id="CAG8979889.1"/>
    </source>
</evidence>
<dbReference type="CDD" id="cd04301">
    <property type="entry name" value="NAT_SF"/>
    <property type="match status" value="1"/>
</dbReference>
<dbReference type="Gene3D" id="3.40.630.30">
    <property type="match status" value="1"/>
</dbReference>
<comment type="subcellular location">
    <subcellularLocation>
        <location evidence="1">Membrane</location>
        <topology evidence="1">Multi-pass membrane protein</topology>
    </subcellularLocation>
</comment>
<dbReference type="Proteomes" id="UP000701801">
    <property type="component" value="Unassembled WGS sequence"/>
</dbReference>
<feature type="transmembrane region" description="Helical" evidence="5">
    <location>
        <begin position="292"/>
        <end position="312"/>
    </location>
</feature>
<dbReference type="GO" id="GO:0022857">
    <property type="term" value="F:transmembrane transporter activity"/>
    <property type="evidence" value="ECO:0007669"/>
    <property type="project" value="InterPro"/>
</dbReference>
<dbReference type="InterPro" id="IPR000182">
    <property type="entry name" value="GNAT_dom"/>
</dbReference>
<organism evidence="7 8">
    <name type="scientific">Hymenoscyphus albidus</name>
    <dbReference type="NCBI Taxonomy" id="595503"/>
    <lineage>
        <taxon>Eukaryota</taxon>
        <taxon>Fungi</taxon>
        <taxon>Dikarya</taxon>
        <taxon>Ascomycota</taxon>
        <taxon>Pezizomycotina</taxon>
        <taxon>Leotiomycetes</taxon>
        <taxon>Helotiales</taxon>
        <taxon>Helotiaceae</taxon>
        <taxon>Hymenoscyphus</taxon>
    </lineage>
</organism>
<gene>
    <name evidence="7" type="ORF">HYALB_00002663</name>
</gene>
<keyword evidence="8" id="KW-1185">Reference proteome</keyword>
<keyword evidence="4 5" id="KW-0472">Membrane</keyword>
<evidence type="ECO:0000256" key="5">
    <source>
        <dbReference type="SAM" id="Phobius"/>
    </source>
</evidence>
<dbReference type="PANTHER" id="PTHR23502">
    <property type="entry name" value="MAJOR FACILITATOR SUPERFAMILY"/>
    <property type="match status" value="1"/>
</dbReference>
<proteinExistence type="predicted"/>
<evidence type="ECO:0000256" key="4">
    <source>
        <dbReference type="ARBA" id="ARBA00023136"/>
    </source>
</evidence>
<dbReference type="Gene3D" id="1.20.1720.10">
    <property type="entry name" value="Multidrug resistance protein D"/>
    <property type="match status" value="1"/>
</dbReference>
<dbReference type="InterPro" id="IPR036259">
    <property type="entry name" value="MFS_trans_sf"/>
</dbReference>
<accession>A0A9N9Q9B7</accession>
<sequence>MTLRQALPLDLNALLEVVHLAMPDEPSWPYRYAYSAQFPEDTLKYTRMVFEYFLDPEFEDWCAMVVESEIGGVGMMVGFAVWYFGYGCVDEGTEGKFVRIPHLEVEKRGGRTRRDLHPARNAAVKEAYIEGKTRYLDDVDGDKQLLLQWLGVHPDFRRRGFGTTLCQWGLEKADSDGVVLAVMGGKVGMDLYRTSGFEEPDLITLSPTTRIAHLFSHDTMAKVSSPHNIILPTGQEKEVINMNPMPYTTFISREKKLLTVLLGLATIASPLMATIYFPLLPLLRANFKTSSQAINLTITIYIIFQALSAAIFGPLSDTLGRRPIYLLTLALYVIGNIGLALNKHNYAALLSLRAVQSMEASAAFAVSYGVVADVCVPSERGRMLGPVSMALNLGACVGPVVGGWVAFISGSFEWVFWSLVIVGAVLLVGVACLLPETARSVFGNGHGRRYLNWWDKSLWSLSKCWVDSKKGKCQVETEFGRKNSVAEEGRANIGRRFEMRNPLACLLIIFHYDTFLALWMHSSFYTVDYSMVAATPDIYKSIYRFNEM</sequence>
<dbReference type="InterPro" id="IPR016181">
    <property type="entry name" value="Acyl_CoA_acyltransferase"/>
</dbReference>
<feature type="transmembrane region" description="Helical" evidence="5">
    <location>
        <begin position="324"/>
        <end position="341"/>
    </location>
</feature>
<dbReference type="SUPFAM" id="SSF103473">
    <property type="entry name" value="MFS general substrate transporter"/>
    <property type="match status" value="1"/>
</dbReference>
<feature type="domain" description="Major facilitator superfamily (MFS) profile" evidence="6">
    <location>
        <begin position="258"/>
        <end position="548"/>
    </location>
</feature>
<dbReference type="SUPFAM" id="SSF55729">
    <property type="entry name" value="Acyl-CoA N-acyltransferases (Nat)"/>
    <property type="match status" value="1"/>
</dbReference>
<comment type="caution">
    <text evidence="7">The sequence shown here is derived from an EMBL/GenBank/DDBJ whole genome shotgun (WGS) entry which is preliminary data.</text>
</comment>